<dbReference type="EMBL" id="JAUFQC010000027">
    <property type="protein sequence ID" value="MDN3612221.1"/>
    <property type="molecule type" value="Genomic_DNA"/>
</dbReference>
<reference evidence="2" key="1">
    <citation type="journal article" date="2019" name="Int. J. Syst. Evol. Microbiol.">
        <title>The Global Catalogue of Microorganisms (GCM) 10K type strain sequencing project: providing services to taxonomists for standard genome sequencing and annotation.</title>
        <authorList>
            <consortium name="The Broad Institute Genomics Platform"/>
            <consortium name="The Broad Institute Genome Sequencing Center for Infectious Disease"/>
            <person name="Wu L."/>
            <person name="Ma J."/>
        </authorList>
    </citation>
    <scope>NUCLEOTIDE SEQUENCE [LARGE SCALE GENOMIC DNA]</scope>
    <source>
        <strain evidence="2">CECT 7398</strain>
    </source>
</reference>
<gene>
    <name evidence="1" type="ORF">QWZ16_21740</name>
</gene>
<evidence type="ECO:0000313" key="1">
    <source>
        <dbReference type="EMBL" id="MDN3612221.1"/>
    </source>
</evidence>
<dbReference type="Proteomes" id="UP001238540">
    <property type="component" value="Unassembled WGS sequence"/>
</dbReference>
<evidence type="ECO:0000313" key="2">
    <source>
        <dbReference type="Proteomes" id="UP001238540"/>
    </source>
</evidence>
<keyword evidence="2" id="KW-1185">Reference proteome</keyword>
<sequence length="65" mass="7160">MFLMMHAGLCFVDESWSDSIELIVKTPLSANSDTLLAHGLAGCAIALKKLHHFLPLAVFFQLNCK</sequence>
<dbReference type="RefSeq" id="WP_171831439.1">
    <property type="nucleotide sequence ID" value="NZ_JAUFQC010000027.1"/>
</dbReference>
<organism evidence="1 2">
    <name type="scientific">Vibrio ostreicida</name>
    <dbReference type="NCBI Taxonomy" id="526588"/>
    <lineage>
        <taxon>Bacteria</taxon>
        <taxon>Pseudomonadati</taxon>
        <taxon>Pseudomonadota</taxon>
        <taxon>Gammaproteobacteria</taxon>
        <taxon>Vibrionales</taxon>
        <taxon>Vibrionaceae</taxon>
        <taxon>Vibrio</taxon>
    </lineage>
</organism>
<name>A0ABT8BYI8_9VIBR</name>
<evidence type="ECO:0008006" key="3">
    <source>
        <dbReference type="Google" id="ProtNLM"/>
    </source>
</evidence>
<protein>
    <recommendedName>
        <fullName evidence="3">DUF3265 domain-containing protein</fullName>
    </recommendedName>
</protein>
<comment type="caution">
    <text evidence="1">The sequence shown here is derived from an EMBL/GenBank/DDBJ whole genome shotgun (WGS) entry which is preliminary data.</text>
</comment>
<proteinExistence type="predicted"/>
<accession>A0ABT8BYI8</accession>